<evidence type="ECO:0000313" key="2">
    <source>
        <dbReference type="EMBL" id="PNT55692.1"/>
    </source>
</evidence>
<sequence length="71" mass="8423">MDTLSKYRVFFHVFFTILMRSFLTQFLHLFNKIVCFPNKTLVSFTSQPTCCYNHLMNVEISQHIKCNPIST</sequence>
<dbReference type="Proteomes" id="UP000006729">
    <property type="component" value="Chromosome 1"/>
</dbReference>
<keyword evidence="3" id="KW-1185">Reference proteome</keyword>
<keyword evidence="1" id="KW-0812">Transmembrane</keyword>
<protein>
    <submittedName>
        <fullName evidence="2">Uncharacterized protein</fullName>
    </submittedName>
</protein>
<gene>
    <name evidence="2" type="ORF">POPTR_001G205900</name>
</gene>
<dbReference type="InParanoid" id="A0A2K2C0Y9"/>
<name>A0A2K2C0Y9_POPTR</name>
<keyword evidence="1" id="KW-1133">Transmembrane helix</keyword>
<evidence type="ECO:0000313" key="3">
    <source>
        <dbReference type="Proteomes" id="UP000006729"/>
    </source>
</evidence>
<accession>A0A2K2C0Y9</accession>
<organism evidence="2 3">
    <name type="scientific">Populus trichocarpa</name>
    <name type="common">Western balsam poplar</name>
    <name type="synonym">Populus balsamifera subsp. trichocarpa</name>
    <dbReference type="NCBI Taxonomy" id="3694"/>
    <lineage>
        <taxon>Eukaryota</taxon>
        <taxon>Viridiplantae</taxon>
        <taxon>Streptophyta</taxon>
        <taxon>Embryophyta</taxon>
        <taxon>Tracheophyta</taxon>
        <taxon>Spermatophyta</taxon>
        <taxon>Magnoliopsida</taxon>
        <taxon>eudicotyledons</taxon>
        <taxon>Gunneridae</taxon>
        <taxon>Pentapetalae</taxon>
        <taxon>rosids</taxon>
        <taxon>fabids</taxon>
        <taxon>Malpighiales</taxon>
        <taxon>Salicaceae</taxon>
        <taxon>Saliceae</taxon>
        <taxon>Populus</taxon>
    </lineage>
</organism>
<reference evidence="2 3" key="1">
    <citation type="journal article" date="2006" name="Science">
        <title>The genome of black cottonwood, Populus trichocarpa (Torr. &amp; Gray).</title>
        <authorList>
            <person name="Tuskan G.A."/>
            <person name="Difazio S."/>
            <person name="Jansson S."/>
            <person name="Bohlmann J."/>
            <person name="Grigoriev I."/>
            <person name="Hellsten U."/>
            <person name="Putnam N."/>
            <person name="Ralph S."/>
            <person name="Rombauts S."/>
            <person name="Salamov A."/>
            <person name="Schein J."/>
            <person name="Sterck L."/>
            <person name="Aerts A."/>
            <person name="Bhalerao R.R."/>
            <person name="Bhalerao R.P."/>
            <person name="Blaudez D."/>
            <person name="Boerjan W."/>
            <person name="Brun A."/>
            <person name="Brunner A."/>
            <person name="Busov V."/>
            <person name="Campbell M."/>
            <person name="Carlson J."/>
            <person name="Chalot M."/>
            <person name="Chapman J."/>
            <person name="Chen G.L."/>
            <person name="Cooper D."/>
            <person name="Coutinho P.M."/>
            <person name="Couturier J."/>
            <person name="Covert S."/>
            <person name="Cronk Q."/>
            <person name="Cunningham R."/>
            <person name="Davis J."/>
            <person name="Degroeve S."/>
            <person name="Dejardin A."/>
            <person name="Depamphilis C."/>
            <person name="Detter J."/>
            <person name="Dirks B."/>
            <person name="Dubchak I."/>
            <person name="Duplessis S."/>
            <person name="Ehlting J."/>
            <person name="Ellis B."/>
            <person name="Gendler K."/>
            <person name="Goodstein D."/>
            <person name="Gribskov M."/>
            <person name="Grimwood J."/>
            <person name="Groover A."/>
            <person name="Gunter L."/>
            <person name="Hamberger B."/>
            <person name="Heinze B."/>
            <person name="Helariutta Y."/>
            <person name="Henrissat B."/>
            <person name="Holligan D."/>
            <person name="Holt R."/>
            <person name="Huang W."/>
            <person name="Islam-Faridi N."/>
            <person name="Jones S."/>
            <person name="Jones-Rhoades M."/>
            <person name="Jorgensen R."/>
            <person name="Joshi C."/>
            <person name="Kangasjarvi J."/>
            <person name="Karlsson J."/>
            <person name="Kelleher C."/>
            <person name="Kirkpatrick R."/>
            <person name="Kirst M."/>
            <person name="Kohler A."/>
            <person name="Kalluri U."/>
            <person name="Larimer F."/>
            <person name="Leebens-Mack J."/>
            <person name="Leple J.C."/>
            <person name="Locascio P."/>
            <person name="Lou Y."/>
            <person name="Lucas S."/>
            <person name="Martin F."/>
            <person name="Montanini B."/>
            <person name="Napoli C."/>
            <person name="Nelson D.R."/>
            <person name="Nelson C."/>
            <person name="Nieminen K."/>
            <person name="Nilsson O."/>
            <person name="Pereda V."/>
            <person name="Peter G."/>
            <person name="Philippe R."/>
            <person name="Pilate G."/>
            <person name="Poliakov A."/>
            <person name="Razumovskaya J."/>
            <person name="Richardson P."/>
            <person name="Rinaldi C."/>
            <person name="Ritland K."/>
            <person name="Rouze P."/>
            <person name="Ryaboy D."/>
            <person name="Schmutz J."/>
            <person name="Schrader J."/>
            <person name="Segerman B."/>
            <person name="Shin H."/>
            <person name="Siddiqui A."/>
            <person name="Sterky F."/>
            <person name="Terry A."/>
            <person name="Tsai C.J."/>
            <person name="Uberbacher E."/>
            <person name="Unneberg P."/>
            <person name="Vahala J."/>
            <person name="Wall K."/>
            <person name="Wessler S."/>
            <person name="Yang G."/>
            <person name="Yin T."/>
            <person name="Douglas C."/>
            <person name="Marra M."/>
            <person name="Sandberg G."/>
            <person name="Van de Peer Y."/>
            <person name="Rokhsar D."/>
        </authorList>
    </citation>
    <scope>NUCLEOTIDE SEQUENCE [LARGE SCALE GENOMIC DNA]</scope>
    <source>
        <strain evidence="3">cv. Nisqually</strain>
    </source>
</reference>
<feature type="transmembrane region" description="Helical" evidence="1">
    <location>
        <begin position="9"/>
        <end position="30"/>
    </location>
</feature>
<dbReference type="EMBL" id="CM009290">
    <property type="protein sequence ID" value="PNT55692.1"/>
    <property type="molecule type" value="Genomic_DNA"/>
</dbReference>
<proteinExistence type="predicted"/>
<keyword evidence="1" id="KW-0472">Membrane</keyword>
<evidence type="ECO:0000256" key="1">
    <source>
        <dbReference type="SAM" id="Phobius"/>
    </source>
</evidence>
<dbReference type="AlphaFoldDB" id="A0A2K2C0Y9"/>